<dbReference type="EMBL" id="UYIO01000001">
    <property type="protein sequence ID" value="VDG76049.1"/>
    <property type="molecule type" value="Genomic_DNA"/>
</dbReference>
<evidence type="ECO:0000256" key="4">
    <source>
        <dbReference type="ARBA" id="ARBA00042002"/>
    </source>
</evidence>
<dbReference type="PANTHER" id="PTHR21294">
    <property type="entry name" value="ELECTRON TRANSFER FLAVOPROTEIN BETA-SUBUNIT"/>
    <property type="match status" value="1"/>
</dbReference>
<dbReference type="Proteomes" id="UP000182744">
    <property type="component" value="Unassembled WGS sequence"/>
</dbReference>
<dbReference type="InterPro" id="IPR014729">
    <property type="entry name" value="Rossmann-like_a/b/a_fold"/>
</dbReference>
<dbReference type="Pfam" id="PF01012">
    <property type="entry name" value="ETF"/>
    <property type="match status" value="1"/>
</dbReference>
<dbReference type="GO" id="GO:0009055">
    <property type="term" value="F:electron transfer activity"/>
    <property type="evidence" value="ECO:0007669"/>
    <property type="project" value="InterPro"/>
</dbReference>
<evidence type="ECO:0000259" key="5">
    <source>
        <dbReference type="SMART" id="SM00893"/>
    </source>
</evidence>
<dbReference type="InterPro" id="IPR012255">
    <property type="entry name" value="ETF_b"/>
</dbReference>
<reference evidence="6" key="4">
    <citation type="submission" date="2023-10" db="EMBL/GenBank/DDBJ databases">
        <title>Whole Genome based description of the genera Actinobaculum and Actinotignum reveals a complex phylogenetic relationship within the species included in the genus Actinotignum.</title>
        <authorList>
            <person name="Jensen C.S."/>
            <person name="Dargis R."/>
            <person name="Kemp M."/>
            <person name="Christensen J.J."/>
        </authorList>
    </citation>
    <scope>NUCLEOTIDE SEQUENCE</scope>
    <source>
        <strain evidence="6">Actinobaculum_suis_CCUG19206T</strain>
    </source>
</reference>
<dbReference type="AlphaFoldDB" id="A0A0K9EUV0"/>
<dbReference type="EMBL" id="FNAU01000003">
    <property type="protein sequence ID" value="SDE17584.1"/>
    <property type="molecule type" value="Genomic_DNA"/>
</dbReference>
<evidence type="ECO:0000256" key="1">
    <source>
        <dbReference type="ARBA" id="ARBA00001974"/>
    </source>
</evidence>
<keyword evidence="9" id="KW-1185">Reference proteome</keyword>
<evidence type="ECO:0000313" key="8">
    <source>
        <dbReference type="EMBL" id="VDG76049.1"/>
    </source>
</evidence>
<reference evidence="7" key="2">
    <citation type="submission" date="2016-10" db="EMBL/GenBank/DDBJ databases">
        <authorList>
            <person name="Varghese N."/>
            <person name="Submissions S."/>
        </authorList>
    </citation>
    <scope>NUCLEOTIDE SEQUENCE</scope>
    <source>
        <strain evidence="7">DSM 20639</strain>
    </source>
</reference>
<dbReference type="PATRIC" id="fig|1657.3.peg.2143"/>
<accession>A0A0K9EUV0</accession>
<dbReference type="SUPFAM" id="SSF52402">
    <property type="entry name" value="Adenine nucleotide alpha hydrolases-like"/>
    <property type="match status" value="1"/>
</dbReference>
<dbReference type="Proteomes" id="UP000269974">
    <property type="component" value="Unassembled WGS sequence"/>
</dbReference>
<evidence type="ECO:0000313" key="9">
    <source>
        <dbReference type="Proteomes" id="UP000182744"/>
    </source>
</evidence>
<dbReference type="Proteomes" id="UP001273799">
    <property type="component" value="Unassembled WGS sequence"/>
</dbReference>
<gene>
    <name evidence="8" type="primary">etfB</name>
    <name evidence="8" type="ORF">NCTC10327_00726</name>
    <name evidence="6" type="ORF">R6G71_05070</name>
    <name evidence="7" type="ORF">SAMN05421878_10353</name>
</gene>
<feature type="domain" description="Electron transfer flavoprotein alpha/beta-subunit N-terminal" evidence="5">
    <location>
        <begin position="21"/>
        <end position="214"/>
    </location>
</feature>
<dbReference type="RefSeq" id="WP_049618884.1">
    <property type="nucleotide sequence ID" value="NZ_FNAU01000003.1"/>
</dbReference>
<evidence type="ECO:0000256" key="3">
    <source>
        <dbReference type="ARBA" id="ARBA00025649"/>
    </source>
</evidence>
<evidence type="ECO:0000256" key="2">
    <source>
        <dbReference type="ARBA" id="ARBA00011355"/>
    </source>
</evidence>
<proteinExistence type="predicted"/>
<sequence>MTIAVAYKVARNPEAARVTESGDMDWSRARPVISDDDVVAMQVAADLAAQLGTESLGITVGSSIAASGAIRKSALSNGPDRALIVADDATEKWTATTMGQALATLVKREGDITLLLTGPGSIDEGGRVIPGIAAAHLGWPCFQDVTKIELRENGTFRCLQQVGAELRRIDLCGPAVIAVTSDAAEVSVPSMRDIIGAGKKPYAEVSVAELGLSPITASPLARRKAAEKQRKHIIFSGQEAPAQLAAALRDAGFIGGNK</sequence>
<evidence type="ECO:0000313" key="6">
    <source>
        <dbReference type="EMBL" id="MDY5153419.1"/>
    </source>
</evidence>
<dbReference type="PANTHER" id="PTHR21294:SF17">
    <property type="entry name" value="PROTEIN FIXA"/>
    <property type="match status" value="1"/>
</dbReference>
<organism evidence="8 10">
    <name type="scientific">Actinobaculum suis</name>
    <dbReference type="NCBI Taxonomy" id="1657"/>
    <lineage>
        <taxon>Bacteria</taxon>
        <taxon>Bacillati</taxon>
        <taxon>Actinomycetota</taxon>
        <taxon>Actinomycetes</taxon>
        <taxon>Actinomycetales</taxon>
        <taxon>Actinomycetaceae</taxon>
        <taxon>Actinobaculum</taxon>
    </lineage>
</organism>
<dbReference type="OrthoDB" id="9804960at2"/>
<comment type="subunit">
    <text evidence="2">Heterodimer of an alpha and a beta subunit.</text>
</comment>
<dbReference type="STRING" id="1657.ACU20_00790"/>
<dbReference type="Gene3D" id="3.40.50.620">
    <property type="entry name" value="HUPs"/>
    <property type="match status" value="1"/>
</dbReference>
<name>A0A0K9EUV0_9ACTO</name>
<dbReference type="InterPro" id="IPR014730">
    <property type="entry name" value="ETF_a/b_N"/>
</dbReference>
<dbReference type="EMBL" id="JAWNFU010000002">
    <property type="protein sequence ID" value="MDY5153419.1"/>
    <property type="molecule type" value="Genomic_DNA"/>
</dbReference>
<reference evidence="9" key="1">
    <citation type="submission" date="2016-10" db="EMBL/GenBank/DDBJ databases">
        <authorList>
            <person name="Varghese N."/>
        </authorList>
    </citation>
    <scope>NUCLEOTIDE SEQUENCE [LARGE SCALE GENOMIC DNA]</scope>
    <source>
        <strain evidence="9">DSM 20639</strain>
    </source>
</reference>
<reference evidence="8 10" key="3">
    <citation type="submission" date="2018-11" db="EMBL/GenBank/DDBJ databases">
        <authorList>
            <consortium name="Pathogen Informatics"/>
        </authorList>
    </citation>
    <scope>NUCLEOTIDE SEQUENCE [LARGE SCALE GENOMIC DNA]</scope>
    <source>
        <strain evidence="8 10">NCTC10327</strain>
    </source>
</reference>
<dbReference type="SMART" id="SM00893">
    <property type="entry name" value="ETF"/>
    <property type="match status" value="1"/>
</dbReference>
<comment type="cofactor">
    <cofactor evidence="1">
        <name>FAD</name>
        <dbReference type="ChEBI" id="CHEBI:57692"/>
    </cofactor>
</comment>
<evidence type="ECO:0000313" key="10">
    <source>
        <dbReference type="Proteomes" id="UP000269974"/>
    </source>
</evidence>
<comment type="function">
    <text evidence="3">The electron transfer flavoprotein serves as a specific electron acceptor for other dehydrogenases. It transfers the electrons to the main respiratory chain via ETF-ubiquinone oxidoreductase (ETF dehydrogenase).</text>
</comment>
<protein>
    <recommendedName>
        <fullName evidence="4">Electron transfer flavoprotein small subunit</fullName>
    </recommendedName>
</protein>
<evidence type="ECO:0000313" key="7">
    <source>
        <dbReference type="EMBL" id="SDE17584.1"/>
    </source>
</evidence>